<dbReference type="AlphaFoldDB" id="G5R5E9"/>
<protein>
    <submittedName>
        <fullName evidence="1">Uncharacterized protein</fullName>
    </submittedName>
</protein>
<sequence length="61" mass="7113">MQIIIDSFLSNTLTLTVTIDSYLIAFDQNLFHLHGGKMQGCRDFIYSIGQWFMWIANREVV</sequence>
<evidence type="ECO:0000313" key="2">
    <source>
        <dbReference type="Proteomes" id="UP000005065"/>
    </source>
</evidence>
<comment type="caution">
    <text evidence="1">The sequence shown here is derived from an EMBL/GenBank/DDBJ whole genome shotgun (WGS) entry which is preliminary data.</text>
</comment>
<proteinExistence type="predicted"/>
<name>G5R5E9_SALSE</name>
<organism evidence="1 2">
    <name type="scientific">Salmonella enterica subsp. enterica serovar Senftenberg str. A4-543</name>
    <dbReference type="NCBI Taxonomy" id="913082"/>
    <lineage>
        <taxon>Bacteria</taxon>
        <taxon>Pseudomonadati</taxon>
        <taxon>Pseudomonadota</taxon>
        <taxon>Gammaproteobacteria</taxon>
        <taxon>Enterobacterales</taxon>
        <taxon>Enterobacteriaceae</taxon>
        <taxon>Salmonella</taxon>
    </lineage>
</organism>
<dbReference type="BioCyc" id="SENT913082:G120J-71-MONOMER"/>
<reference evidence="1 2" key="1">
    <citation type="journal article" date="2011" name="BMC Genomics">
        <title>Genome sequencing reveals diversification of virulence factor content and possible host adaptation in distinct subpopulations of Salmonella enterica.</title>
        <authorList>
            <person name="den Bakker H.C."/>
            <person name="Moreno Switt A.I."/>
            <person name="Govoni G."/>
            <person name="Cummings C.A."/>
            <person name="Ranieri M.L."/>
            <person name="Degoricija L."/>
            <person name="Hoelzer K."/>
            <person name="Rodriguez-Rivera L.D."/>
            <person name="Brown S."/>
            <person name="Bolchacova E."/>
            <person name="Furtado M.R."/>
            <person name="Wiedmann M."/>
        </authorList>
    </citation>
    <scope>NUCLEOTIDE SEQUENCE [LARGE SCALE GENOMIC DNA]</scope>
    <source>
        <strain evidence="1 2">A4-543</strain>
    </source>
</reference>
<evidence type="ECO:0000313" key="1">
    <source>
        <dbReference type="EMBL" id="EHC82729.1"/>
    </source>
</evidence>
<dbReference type="EMBL" id="AFCU01001566">
    <property type="protein sequence ID" value="EHC82729.1"/>
    <property type="molecule type" value="Genomic_DNA"/>
</dbReference>
<accession>G5R5E9</accession>
<gene>
    <name evidence="1" type="ORF">LTSESEN_4845</name>
</gene>
<dbReference type="Proteomes" id="UP000005065">
    <property type="component" value="Unassembled WGS sequence"/>
</dbReference>